<dbReference type="EMBL" id="JBCEWA010000003">
    <property type="protein sequence ID" value="MEL5987669.1"/>
    <property type="molecule type" value="Genomic_DNA"/>
</dbReference>
<feature type="transmembrane region" description="Helical" evidence="5">
    <location>
        <begin position="270"/>
        <end position="291"/>
    </location>
</feature>
<evidence type="ECO:0000259" key="6">
    <source>
        <dbReference type="Pfam" id="PF12698"/>
    </source>
</evidence>
<feature type="transmembrane region" description="Helical" evidence="5">
    <location>
        <begin position="171"/>
        <end position="192"/>
    </location>
</feature>
<name>A0ABU9LL07_9BACL</name>
<comment type="caution">
    <text evidence="7">The sequence shown here is derived from an EMBL/GenBank/DDBJ whole genome shotgun (WGS) entry which is preliminary data.</text>
</comment>
<accession>A0ABU9LL07</accession>
<comment type="subcellular location">
    <subcellularLocation>
        <location evidence="1">Membrane</location>
        <topology evidence="1">Multi-pass membrane protein</topology>
    </subcellularLocation>
</comment>
<keyword evidence="3 5" id="KW-1133">Transmembrane helix</keyword>
<sequence>MKKQWILYGLTCIAVVCLIVLFEKSQQQVFKIPILIQDEDKSKQSKEWVKSIQQSDYIAVQSLSNAEEATEKIRLNEASVALIIPKGFSTNLASQSTKGTVRLVQADGLVASIATELISQALYKQQIPYMIKDELKNKEPIEKIEQAYEKNEPKNQLQKATSTTRTTTGSLFNTFFMCGLIFLLSLQVIFLRSMRQFNVFNRLKLYRFAWLKLISRYSVYSLLFVYILGSVSVWILQVQSPLIVNLLWLIPSQIVLAWLFFFVRTNSHMLWMTTLWTIVYSVIYIGTQLMGGII</sequence>
<dbReference type="InterPro" id="IPR013525">
    <property type="entry name" value="ABC2_TM"/>
</dbReference>
<dbReference type="Proteomes" id="UP001398420">
    <property type="component" value="Unassembled WGS sequence"/>
</dbReference>
<dbReference type="Gene3D" id="3.40.1710.10">
    <property type="entry name" value="abc type-2 transporter like domain"/>
    <property type="match status" value="1"/>
</dbReference>
<protein>
    <submittedName>
        <fullName evidence="7">ABC transporter permease</fullName>
    </submittedName>
</protein>
<evidence type="ECO:0000256" key="4">
    <source>
        <dbReference type="ARBA" id="ARBA00023136"/>
    </source>
</evidence>
<feature type="transmembrane region" description="Helical" evidence="5">
    <location>
        <begin position="213"/>
        <end position="236"/>
    </location>
</feature>
<evidence type="ECO:0000313" key="7">
    <source>
        <dbReference type="EMBL" id="MEL5987669.1"/>
    </source>
</evidence>
<keyword evidence="2 5" id="KW-0812">Transmembrane</keyword>
<evidence type="ECO:0000256" key="3">
    <source>
        <dbReference type="ARBA" id="ARBA00022989"/>
    </source>
</evidence>
<dbReference type="Pfam" id="PF12698">
    <property type="entry name" value="ABC2_membrane_3"/>
    <property type="match status" value="1"/>
</dbReference>
<feature type="domain" description="ABC-2 type transporter transmembrane" evidence="6">
    <location>
        <begin position="4"/>
        <end position="289"/>
    </location>
</feature>
<feature type="transmembrane region" description="Helical" evidence="5">
    <location>
        <begin position="5"/>
        <end position="22"/>
    </location>
</feature>
<evidence type="ECO:0000256" key="5">
    <source>
        <dbReference type="SAM" id="Phobius"/>
    </source>
</evidence>
<dbReference type="RefSeq" id="WP_068455956.1">
    <property type="nucleotide sequence ID" value="NZ_CP147847.1"/>
</dbReference>
<evidence type="ECO:0000256" key="2">
    <source>
        <dbReference type="ARBA" id="ARBA00022692"/>
    </source>
</evidence>
<evidence type="ECO:0000256" key="1">
    <source>
        <dbReference type="ARBA" id="ARBA00004141"/>
    </source>
</evidence>
<organism evidence="7 8">
    <name type="scientific">Kurthia gibsonii</name>
    <dbReference type="NCBI Taxonomy" id="33946"/>
    <lineage>
        <taxon>Bacteria</taxon>
        <taxon>Bacillati</taxon>
        <taxon>Bacillota</taxon>
        <taxon>Bacilli</taxon>
        <taxon>Bacillales</taxon>
        <taxon>Caryophanaceae</taxon>
        <taxon>Kurthia</taxon>
    </lineage>
</organism>
<keyword evidence="4 5" id="KW-0472">Membrane</keyword>
<keyword evidence="8" id="KW-1185">Reference proteome</keyword>
<feature type="transmembrane region" description="Helical" evidence="5">
    <location>
        <begin position="242"/>
        <end position="263"/>
    </location>
</feature>
<evidence type="ECO:0000313" key="8">
    <source>
        <dbReference type="Proteomes" id="UP001398420"/>
    </source>
</evidence>
<reference evidence="7 8" key="1">
    <citation type="submission" date="2024-04" db="EMBL/GenBank/DDBJ databases">
        <authorList>
            <person name="Wu Y.S."/>
            <person name="Zhang L."/>
        </authorList>
    </citation>
    <scope>NUCLEOTIDE SEQUENCE [LARGE SCALE GENOMIC DNA]</scope>
    <source>
        <strain evidence="7 8">KG-01</strain>
    </source>
</reference>
<proteinExistence type="predicted"/>
<gene>
    <name evidence="7" type="ORF">AAF454_04505</name>
</gene>